<dbReference type="GO" id="GO:0022857">
    <property type="term" value="F:transmembrane transporter activity"/>
    <property type="evidence" value="ECO:0007669"/>
    <property type="project" value="TreeGrafter"/>
</dbReference>
<feature type="domain" description="ABC3 transporter permease C-terminal" evidence="8">
    <location>
        <begin position="294"/>
        <end position="413"/>
    </location>
</feature>
<keyword evidence="5 7" id="KW-0472">Membrane</keyword>
<evidence type="ECO:0000256" key="6">
    <source>
        <dbReference type="ARBA" id="ARBA00038076"/>
    </source>
</evidence>
<dbReference type="InterPro" id="IPR025857">
    <property type="entry name" value="MacB_PCD"/>
</dbReference>
<dbReference type="Pfam" id="PF12704">
    <property type="entry name" value="MacB_PCD"/>
    <property type="match status" value="1"/>
</dbReference>
<dbReference type="Pfam" id="PF02687">
    <property type="entry name" value="FtsX"/>
    <property type="match status" value="1"/>
</dbReference>
<keyword evidence="3 7" id="KW-0812">Transmembrane</keyword>
<protein>
    <submittedName>
        <fullName evidence="10">Multidrug ABC transporter substrate-binding protein</fullName>
    </submittedName>
</protein>
<feature type="transmembrane region" description="Helical" evidence="7">
    <location>
        <begin position="287"/>
        <end position="314"/>
    </location>
</feature>
<comment type="caution">
    <text evidence="10">The sequence shown here is derived from an EMBL/GenBank/DDBJ whole genome shotgun (WGS) entry which is preliminary data.</text>
</comment>
<keyword evidence="2" id="KW-1003">Cell membrane</keyword>
<evidence type="ECO:0000256" key="5">
    <source>
        <dbReference type="ARBA" id="ARBA00023136"/>
    </source>
</evidence>
<evidence type="ECO:0000313" key="11">
    <source>
        <dbReference type="Proteomes" id="UP000230273"/>
    </source>
</evidence>
<feature type="transmembrane region" description="Helical" evidence="7">
    <location>
        <begin position="381"/>
        <end position="403"/>
    </location>
</feature>
<reference evidence="10 11" key="1">
    <citation type="submission" date="2017-09" db="EMBL/GenBank/DDBJ databases">
        <title>Depth-based differentiation of microbial function through sediment-hosted aquifers and enrichment of novel symbionts in the deep terrestrial subsurface.</title>
        <authorList>
            <person name="Probst A.J."/>
            <person name="Ladd B."/>
            <person name="Jarett J.K."/>
            <person name="Geller-Mcgrath D.E."/>
            <person name="Sieber C.M."/>
            <person name="Emerson J.B."/>
            <person name="Anantharaman K."/>
            <person name="Thomas B.C."/>
            <person name="Malmstrom R."/>
            <person name="Stieglmeier M."/>
            <person name="Klingl A."/>
            <person name="Woyke T."/>
            <person name="Ryan C.M."/>
            <person name="Banfield J.F."/>
        </authorList>
    </citation>
    <scope>NUCLEOTIDE SEQUENCE [LARGE SCALE GENOMIC DNA]</scope>
    <source>
        <strain evidence="10">CG23_combo_of_CG06-09_8_20_14_all_38_19</strain>
    </source>
</reference>
<evidence type="ECO:0000259" key="9">
    <source>
        <dbReference type="Pfam" id="PF12704"/>
    </source>
</evidence>
<name>A0A2G9YY53_9BACT</name>
<accession>A0A2G9YY53</accession>
<proteinExistence type="inferred from homology"/>
<dbReference type="AlphaFoldDB" id="A0A2G9YY53"/>
<comment type="subcellular location">
    <subcellularLocation>
        <location evidence="1">Cell membrane</location>
        <topology evidence="1">Multi-pass membrane protein</topology>
    </subcellularLocation>
</comment>
<organism evidence="10 11">
    <name type="scientific">Candidatus Nealsonbacteria bacterium CG23_combo_of_CG06-09_8_20_14_all_38_19</name>
    <dbReference type="NCBI Taxonomy" id="1974721"/>
    <lineage>
        <taxon>Bacteria</taxon>
        <taxon>Candidatus Nealsoniibacteriota</taxon>
    </lineage>
</organism>
<comment type="similarity">
    <text evidence="6">Belongs to the ABC-4 integral membrane protein family.</text>
</comment>
<feature type="domain" description="MacB-like periplasmic core" evidence="9">
    <location>
        <begin position="21"/>
        <end position="248"/>
    </location>
</feature>
<feature type="transmembrane region" description="Helical" evidence="7">
    <location>
        <begin position="335"/>
        <end position="361"/>
    </location>
</feature>
<dbReference type="PANTHER" id="PTHR30572">
    <property type="entry name" value="MEMBRANE COMPONENT OF TRANSPORTER-RELATED"/>
    <property type="match status" value="1"/>
</dbReference>
<keyword evidence="4 7" id="KW-1133">Transmembrane helix</keyword>
<dbReference type="GO" id="GO:0005886">
    <property type="term" value="C:plasma membrane"/>
    <property type="evidence" value="ECO:0007669"/>
    <property type="project" value="UniProtKB-SubCell"/>
</dbReference>
<evidence type="ECO:0000256" key="4">
    <source>
        <dbReference type="ARBA" id="ARBA00022989"/>
    </source>
</evidence>
<gene>
    <name evidence="10" type="ORF">COX36_02180</name>
</gene>
<feature type="transmembrane region" description="Helical" evidence="7">
    <location>
        <begin position="21"/>
        <end position="42"/>
    </location>
</feature>
<evidence type="ECO:0000256" key="3">
    <source>
        <dbReference type="ARBA" id="ARBA00022692"/>
    </source>
</evidence>
<dbReference type="InterPro" id="IPR003838">
    <property type="entry name" value="ABC3_permease_C"/>
</dbReference>
<evidence type="ECO:0000256" key="2">
    <source>
        <dbReference type="ARBA" id="ARBA00022475"/>
    </source>
</evidence>
<evidence type="ECO:0000313" key="10">
    <source>
        <dbReference type="EMBL" id="PIP23653.1"/>
    </source>
</evidence>
<dbReference type="PANTHER" id="PTHR30572:SF4">
    <property type="entry name" value="ABC TRANSPORTER PERMEASE YTRF"/>
    <property type="match status" value="1"/>
</dbReference>
<dbReference type="EMBL" id="PCRP01000033">
    <property type="protein sequence ID" value="PIP23653.1"/>
    <property type="molecule type" value="Genomic_DNA"/>
</dbReference>
<evidence type="ECO:0000256" key="7">
    <source>
        <dbReference type="SAM" id="Phobius"/>
    </source>
</evidence>
<sequence>MKWSESFFTAIDGLKANKSRSALTILGIVIGIAAVIAMMAIGKGAQGLILSQIATLGSNNIFIEPGPWSKNMERGTLMQSMVEEMEIKTLKYEDALAIEKIQNVDKVAPLVIGVDRVIAETESKKVTYLGTTPQMIEISDLRCYLGRCIEDYDVKSNARVAVLGYKLKKDLFGDENPVGKKVRIKKTTFKIIGVAEEKGVQSFLNMDELVHMPITTAQEFLTGADYIRWIAVKVKDENLIDQTIEDIRLLLRERHNIYNPSGDLTKDDFKVVSQKETADVLGQITSIFTVLLSCIAAISLVVGGIGIMNIMLVSVTERTREVGLRKAVGARKKDILLQFLFEAVLLTLIGGVLGIVLGAFISWVTSFVFGQLLNTSWGFLLPLNAVLLGVGVSVAIGLIFGMYPAQKAAKLNPIEALRYE</sequence>
<dbReference type="Proteomes" id="UP000230273">
    <property type="component" value="Unassembled WGS sequence"/>
</dbReference>
<dbReference type="InterPro" id="IPR050250">
    <property type="entry name" value="Macrolide_Exporter_MacB"/>
</dbReference>
<evidence type="ECO:0000259" key="8">
    <source>
        <dbReference type="Pfam" id="PF02687"/>
    </source>
</evidence>
<evidence type="ECO:0000256" key="1">
    <source>
        <dbReference type="ARBA" id="ARBA00004651"/>
    </source>
</evidence>